<gene>
    <name evidence="6" type="ORF">FPE01S_01_08200</name>
</gene>
<dbReference type="EMBL" id="BBWV01000001">
    <property type="protein sequence ID" value="GAO41806.1"/>
    <property type="molecule type" value="Genomic_DNA"/>
</dbReference>
<keyword evidence="7" id="KW-1185">Reference proteome</keyword>
<sequence length="393" mass="43410">MNLVARFIPVLAAAFILTACEQKSTGGDFTVAVSFEHGDRLAPKPDRRFLLEEIPFGAATAPLILDSASLKGDKGSVELHGKAKESGLYQLTVEDGPVVLLTNDGSNIQVKLDLEKKEDFYTVKGSEGSEQLRAFIDEYTKKMRDINAVSMRADSLHQAGAADSIVQVIADQRTAAITGIQTYLKQFINSASNPAVSLFALGISSRVLDDSTFGMALNNAVKKYPEHGMLKTMKQTYDQQQQQRAEMEKQQAAKSMVGKDAPNLTMQDPSGKNVSIADFRGKYVLVDFWASWCGPCRAENPNVVRAFDKYRSKNFTVLGVSLDEKKELWQKAIAADKLTWTQMSDLKYWDSEAVKVYGFDAIPFNVLVDPAGKVIAENLRGFDLEQKLSEILK</sequence>
<dbReference type="PROSITE" id="PS51352">
    <property type="entry name" value="THIOREDOXIN_2"/>
    <property type="match status" value="1"/>
</dbReference>
<evidence type="ECO:0000256" key="1">
    <source>
        <dbReference type="ARBA" id="ARBA00004196"/>
    </source>
</evidence>
<feature type="domain" description="Thioredoxin" evidence="5">
    <location>
        <begin position="255"/>
        <end position="393"/>
    </location>
</feature>
<dbReference type="GO" id="GO:0017004">
    <property type="term" value="P:cytochrome complex assembly"/>
    <property type="evidence" value="ECO:0007669"/>
    <property type="project" value="UniProtKB-KW"/>
</dbReference>
<dbReference type="GO" id="GO:0016209">
    <property type="term" value="F:antioxidant activity"/>
    <property type="evidence" value="ECO:0007669"/>
    <property type="project" value="InterPro"/>
</dbReference>
<keyword evidence="4" id="KW-0676">Redox-active center</keyword>
<accession>A0A0E9MWI7</accession>
<dbReference type="GO" id="GO:0030313">
    <property type="term" value="C:cell envelope"/>
    <property type="evidence" value="ECO:0007669"/>
    <property type="project" value="UniProtKB-SubCell"/>
</dbReference>
<evidence type="ECO:0000313" key="6">
    <source>
        <dbReference type="EMBL" id="GAO41806.1"/>
    </source>
</evidence>
<dbReference type="SUPFAM" id="SSF52833">
    <property type="entry name" value="Thioredoxin-like"/>
    <property type="match status" value="1"/>
</dbReference>
<dbReference type="CDD" id="cd02966">
    <property type="entry name" value="TlpA_like_family"/>
    <property type="match status" value="1"/>
</dbReference>
<evidence type="ECO:0000313" key="7">
    <source>
        <dbReference type="Proteomes" id="UP000033121"/>
    </source>
</evidence>
<comment type="subcellular location">
    <subcellularLocation>
        <location evidence="1">Cell envelope</location>
    </subcellularLocation>
</comment>
<dbReference type="Proteomes" id="UP000033121">
    <property type="component" value="Unassembled WGS sequence"/>
</dbReference>
<dbReference type="Pfam" id="PF00578">
    <property type="entry name" value="AhpC-TSA"/>
    <property type="match status" value="1"/>
</dbReference>
<dbReference type="PROSITE" id="PS51257">
    <property type="entry name" value="PROKAR_LIPOPROTEIN"/>
    <property type="match status" value="1"/>
</dbReference>
<dbReference type="InterPro" id="IPR017937">
    <property type="entry name" value="Thioredoxin_CS"/>
</dbReference>
<comment type="caution">
    <text evidence="6">The sequence shown here is derived from an EMBL/GenBank/DDBJ whole genome shotgun (WGS) entry which is preliminary data.</text>
</comment>
<dbReference type="Gene3D" id="3.40.30.10">
    <property type="entry name" value="Glutaredoxin"/>
    <property type="match status" value="1"/>
</dbReference>
<dbReference type="InterPro" id="IPR000866">
    <property type="entry name" value="AhpC/TSA"/>
</dbReference>
<evidence type="ECO:0000259" key="5">
    <source>
        <dbReference type="PROSITE" id="PS51352"/>
    </source>
</evidence>
<dbReference type="STRING" id="1220578.FPE01S_01_08200"/>
<protein>
    <submittedName>
        <fullName evidence="6">Putative thiol-disulfide oxidoreductase</fullName>
    </submittedName>
</protein>
<dbReference type="PANTHER" id="PTHR42852">
    <property type="entry name" value="THIOL:DISULFIDE INTERCHANGE PROTEIN DSBE"/>
    <property type="match status" value="1"/>
</dbReference>
<dbReference type="AlphaFoldDB" id="A0A0E9MWI7"/>
<dbReference type="PANTHER" id="PTHR42852:SF6">
    <property type="entry name" value="THIOL:DISULFIDE INTERCHANGE PROTEIN DSBE"/>
    <property type="match status" value="1"/>
</dbReference>
<dbReference type="RefSeq" id="WP_052955497.1">
    <property type="nucleotide sequence ID" value="NZ_BBWV01000001.1"/>
</dbReference>
<reference evidence="6 7" key="1">
    <citation type="submission" date="2015-04" db="EMBL/GenBank/DDBJ databases">
        <title>Whole genome shotgun sequence of Flavihumibacter petaseus NBRC 106054.</title>
        <authorList>
            <person name="Miyazawa S."/>
            <person name="Hosoyama A."/>
            <person name="Hashimoto M."/>
            <person name="Noguchi M."/>
            <person name="Tsuchikane K."/>
            <person name="Ohji S."/>
            <person name="Yamazoe A."/>
            <person name="Ichikawa N."/>
            <person name="Kimura A."/>
            <person name="Fujita N."/>
        </authorList>
    </citation>
    <scope>NUCLEOTIDE SEQUENCE [LARGE SCALE GENOMIC DNA]</scope>
    <source>
        <strain evidence="6 7">NBRC 106054</strain>
    </source>
</reference>
<evidence type="ECO:0000256" key="3">
    <source>
        <dbReference type="ARBA" id="ARBA00023157"/>
    </source>
</evidence>
<evidence type="ECO:0000256" key="4">
    <source>
        <dbReference type="ARBA" id="ARBA00023284"/>
    </source>
</evidence>
<dbReference type="InterPro" id="IPR036249">
    <property type="entry name" value="Thioredoxin-like_sf"/>
</dbReference>
<name>A0A0E9MWI7_9BACT</name>
<proteinExistence type="predicted"/>
<dbReference type="InterPro" id="IPR050553">
    <property type="entry name" value="Thioredoxin_ResA/DsbE_sf"/>
</dbReference>
<dbReference type="GO" id="GO:0016491">
    <property type="term" value="F:oxidoreductase activity"/>
    <property type="evidence" value="ECO:0007669"/>
    <property type="project" value="InterPro"/>
</dbReference>
<keyword evidence="3" id="KW-1015">Disulfide bond</keyword>
<evidence type="ECO:0000256" key="2">
    <source>
        <dbReference type="ARBA" id="ARBA00022748"/>
    </source>
</evidence>
<dbReference type="PROSITE" id="PS00194">
    <property type="entry name" value="THIOREDOXIN_1"/>
    <property type="match status" value="1"/>
</dbReference>
<keyword evidence="2" id="KW-0201">Cytochrome c-type biogenesis</keyword>
<organism evidence="6 7">
    <name type="scientific">Flavihumibacter petaseus NBRC 106054</name>
    <dbReference type="NCBI Taxonomy" id="1220578"/>
    <lineage>
        <taxon>Bacteria</taxon>
        <taxon>Pseudomonadati</taxon>
        <taxon>Bacteroidota</taxon>
        <taxon>Chitinophagia</taxon>
        <taxon>Chitinophagales</taxon>
        <taxon>Chitinophagaceae</taxon>
        <taxon>Flavihumibacter</taxon>
    </lineage>
</organism>
<dbReference type="InterPro" id="IPR013766">
    <property type="entry name" value="Thioredoxin_domain"/>
</dbReference>